<reference evidence="2" key="1">
    <citation type="journal article" date="2014" name="Int. J. Syst. Evol. Microbiol.">
        <title>Complete genome sequence of Corynebacterium casei LMG S-19264T (=DSM 44701T), isolated from a smear-ripened cheese.</title>
        <authorList>
            <consortium name="US DOE Joint Genome Institute (JGI-PGF)"/>
            <person name="Walter F."/>
            <person name="Albersmeier A."/>
            <person name="Kalinowski J."/>
            <person name="Ruckert C."/>
        </authorList>
    </citation>
    <scope>NUCLEOTIDE SEQUENCE [LARGE SCALE GENOMIC DNA]</scope>
    <source>
        <strain evidence="2">CCM 7472</strain>
    </source>
</reference>
<dbReference type="RefSeq" id="WP_276282874.1">
    <property type="nucleotide sequence ID" value="NZ_CP119813.1"/>
</dbReference>
<evidence type="ECO:0000313" key="3">
    <source>
        <dbReference type="Proteomes" id="UP001596407"/>
    </source>
</evidence>
<name>A0ABD5WFY3_9EURY</name>
<comment type="caution">
    <text evidence="2">The sequence shown here is derived from an EMBL/GenBank/DDBJ whole genome shotgun (WGS) entry which is preliminary data.</text>
</comment>
<accession>A0ABD5WFY3</accession>
<evidence type="ECO:0000313" key="2">
    <source>
        <dbReference type="EMBL" id="MFC7079512.1"/>
    </source>
</evidence>
<dbReference type="AlphaFoldDB" id="A0ABD5WFY3"/>
<proteinExistence type="predicted"/>
<gene>
    <name evidence="1" type="ORF">ACFQJ6_03940</name>
    <name evidence="2" type="ORF">ACFQJ6_04465</name>
</gene>
<reference evidence="2" key="3">
    <citation type="submission" date="2024-09" db="EMBL/GenBank/DDBJ databases">
        <authorList>
            <person name="Sun Q."/>
        </authorList>
    </citation>
    <scope>NUCLEOTIDE SEQUENCE</scope>
    <source>
        <strain evidence="2">CCM 7472</strain>
    </source>
</reference>
<dbReference type="EMBL" id="JBHSZH010000004">
    <property type="protein sequence ID" value="MFC7079512.1"/>
    <property type="molecule type" value="Genomic_DNA"/>
</dbReference>
<dbReference type="EMBL" id="JBHSZH010000004">
    <property type="protein sequence ID" value="MFC7079430.1"/>
    <property type="molecule type" value="Genomic_DNA"/>
</dbReference>
<sequence length="150" mass="16651">MSKWRAKRRYEANRRFGERADDALVAISVLKARSEGIELGRDDEELRAKLEDGRDLLITVRDALADESGLDPFELAVAENIAEQRRGSTRRMIENLDAAAAELATASDDLEFYRGLQDAKNWLEAISGVATKTSQATVDQMRGKVADGTH</sequence>
<protein>
    <submittedName>
        <fullName evidence="2">Uncharacterized protein</fullName>
    </submittedName>
</protein>
<evidence type="ECO:0000313" key="1">
    <source>
        <dbReference type="EMBL" id="MFC7079430.1"/>
    </source>
</evidence>
<reference evidence="3" key="2">
    <citation type="journal article" date="2019" name="Int. J. Syst. Evol. Microbiol.">
        <title>The Global Catalogue of Microorganisms (GCM) 10K type strain sequencing project: providing services to taxonomists for standard genome sequencing and annotation.</title>
        <authorList>
            <consortium name="The Broad Institute Genomics Platform"/>
            <consortium name="The Broad Institute Genome Sequencing Center for Infectious Disease"/>
            <person name="Wu L."/>
            <person name="Ma J."/>
        </authorList>
    </citation>
    <scope>NUCLEOTIDE SEQUENCE [LARGE SCALE GENOMIC DNA]</scope>
    <source>
        <strain evidence="3">DT72</strain>
    </source>
</reference>
<organism evidence="2 3">
    <name type="scientific">Halorussus caseinilyticus</name>
    <dbReference type="NCBI Taxonomy" id="3034025"/>
    <lineage>
        <taxon>Archaea</taxon>
        <taxon>Methanobacteriati</taxon>
        <taxon>Methanobacteriota</taxon>
        <taxon>Stenosarchaea group</taxon>
        <taxon>Halobacteria</taxon>
        <taxon>Halobacteriales</taxon>
        <taxon>Haladaptataceae</taxon>
        <taxon>Halorussus</taxon>
    </lineage>
</organism>
<dbReference type="Proteomes" id="UP001596407">
    <property type="component" value="Unassembled WGS sequence"/>
</dbReference>
<dbReference type="GeneID" id="79305969"/>
<keyword evidence="3" id="KW-1185">Reference proteome</keyword>